<gene>
    <name evidence="1" type="ORF">COI98_24070</name>
</gene>
<protein>
    <submittedName>
        <fullName evidence="1">Uncharacterized protein</fullName>
    </submittedName>
</protein>
<comment type="caution">
    <text evidence="1">The sequence shown here is derived from an EMBL/GenBank/DDBJ whole genome shotgun (WGS) entry which is preliminary data.</text>
</comment>
<dbReference type="SUPFAM" id="SSF51004">
    <property type="entry name" value="C-terminal (heme d1) domain of cytochrome cd1-nitrite reductase"/>
    <property type="match status" value="1"/>
</dbReference>
<dbReference type="InterPro" id="IPR011964">
    <property type="entry name" value="YVTN_b-propeller_repeat"/>
</dbReference>
<name>A0A9X6WXF5_BACCE</name>
<dbReference type="Pfam" id="PF10282">
    <property type="entry name" value="Lactonase"/>
    <property type="match status" value="1"/>
</dbReference>
<dbReference type="Gene3D" id="2.130.10.10">
    <property type="entry name" value="YVTN repeat-like/Quinoprotein amine dehydrogenase"/>
    <property type="match status" value="1"/>
</dbReference>
<proteinExistence type="predicted"/>
<dbReference type="PANTHER" id="PTHR47197">
    <property type="entry name" value="PROTEIN NIRF"/>
    <property type="match status" value="1"/>
</dbReference>
<evidence type="ECO:0000313" key="1">
    <source>
        <dbReference type="EMBL" id="PFK10525.1"/>
    </source>
</evidence>
<dbReference type="InterPro" id="IPR015943">
    <property type="entry name" value="WD40/YVTN_repeat-like_dom_sf"/>
</dbReference>
<organism evidence="1 2">
    <name type="scientific">Bacillus cereus</name>
    <dbReference type="NCBI Taxonomy" id="1396"/>
    <lineage>
        <taxon>Bacteria</taxon>
        <taxon>Bacillati</taxon>
        <taxon>Bacillota</taxon>
        <taxon>Bacilli</taxon>
        <taxon>Bacillales</taxon>
        <taxon>Bacillaceae</taxon>
        <taxon>Bacillus</taxon>
        <taxon>Bacillus cereus group</taxon>
    </lineage>
</organism>
<dbReference type="Proteomes" id="UP000224413">
    <property type="component" value="Unassembled WGS sequence"/>
</dbReference>
<evidence type="ECO:0000313" key="2">
    <source>
        <dbReference type="Proteomes" id="UP000224413"/>
    </source>
</evidence>
<dbReference type="InterPro" id="IPR011048">
    <property type="entry name" value="Haem_d1_sf"/>
</dbReference>
<sequence length="221" mass="22513">MTNSSSNNVSVINTGSNSVVATIPVGTAPTDVAIKPDGDFAYVTNFNSNNVSVINTGSNSVVATIPVGNTPTAVAIKPDGDFAYVTNRDIGNVSVINTGSNSVVATIPLATNVVINGTDIIHSPGSTDITLGPNHTYYVYYSVAGLNLIAQIFVTQLFLGGVGVVGSLSASVSGVSIGQQLTNTQAVIINTGIAPSILQLRNISGGSRNVAHVTVTIIELI</sequence>
<reference evidence="1 2" key="1">
    <citation type="submission" date="2017-09" db="EMBL/GenBank/DDBJ databases">
        <title>Large-scale bioinformatics analysis of Bacillus genomes uncovers conserved roles of natural products in bacterial physiology.</title>
        <authorList>
            <consortium name="Agbiome Team Llc"/>
            <person name="Bleich R.M."/>
            <person name="Grubbs K.J."/>
            <person name="Santa Maria K.C."/>
            <person name="Allen S.E."/>
            <person name="Farag S."/>
            <person name="Shank E.A."/>
            <person name="Bowers A."/>
        </authorList>
    </citation>
    <scope>NUCLEOTIDE SEQUENCE [LARGE SCALE GENOMIC DNA]</scope>
    <source>
        <strain evidence="1 2">AFS083741</strain>
    </source>
</reference>
<dbReference type="InterPro" id="IPR019405">
    <property type="entry name" value="Lactonase_7-beta_prop"/>
</dbReference>
<dbReference type="AlphaFoldDB" id="A0A9X6WXF5"/>
<dbReference type="PANTHER" id="PTHR47197:SF3">
    <property type="entry name" value="DIHYDRO-HEME D1 DEHYDROGENASE"/>
    <property type="match status" value="1"/>
</dbReference>
<dbReference type="InterPro" id="IPR051200">
    <property type="entry name" value="Host-pathogen_enzymatic-act"/>
</dbReference>
<dbReference type="EMBL" id="NUWJ01000234">
    <property type="protein sequence ID" value="PFK10525.1"/>
    <property type="molecule type" value="Genomic_DNA"/>
</dbReference>
<accession>A0A9X6WXF5</accession>
<dbReference type="NCBIfam" id="TIGR02276">
    <property type="entry name" value="beta_rpt_yvtn"/>
    <property type="match status" value="3"/>
</dbReference>